<accession>A0A4U6XML6</accession>
<evidence type="ECO:0000313" key="1">
    <source>
        <dbReference type="EMBL" id="TKW56928.1"/>
    </source>
</evidence>
<keyword evidence="2" id="KW-1185">Reference proteome</keyword>
<comment type="caution">
    <text evidence="1">The sequence shown here is derived from an EMBL/GenBank/DDBJ whole genome shotgun (WGS) entry which is preliminary data.</text>
</comment>
<evidence type="ECO:0000313" key="2">
    <source>
        <dbReference type="Proteomes" id="UP000310108"/>
    </source>
</evidence>
<organism evidence="1 2">
    <name type="scientific">Colletotrichum tanaceti</name>
    <dbReference type="NCBI Taxonomy" id="1306861"/>
    <lineage>
        <taxon>Eukaryota</taxon>
        <taxon>Fungi</taxon>
        <taxon>Dikarya</taxon>
        <taxon>Ascomycota</taxon>
        <taxon>Pezizomycotina</taxon>
        <taxon>Sordariomycetes</taxon>
        <taxon>Hypocreomycetidae</taxon>
        <taxon>Glomerellales</taxon>
        <taxon>Glomerellaceae</taxon>
        <taxon>Colletotrichum</taxon>
        <taxon>Colletotrichum destructivum species complex</taxon>
    </lineage>
</organism>
<protein>
    <submittedName>
        <fullName evidence="1">Uncharacterized protein</fullName>
    </submittedName>
</protein>
<dbReference type="EMBL" id="PJEX01000054">
    <property type="protein sequence ID" value="TKW56928.1"/>
    <property type="molecule type" value="Genomic_DNA"/>
</dbReference>
<proteinExistence type="predicted"/>
<reference evidence="1 2" key="1">
    <citation type="journal article" date="2019" name="PLoS ONE">
        <title>Comparative genome analysis indicates high evolutionary potential of pathogenicity genes in Colletotrichum tanaceti.</title>
        <authorList>
            <person name="Lelwala R.V."/>
            <person name="Korhonen P.K."/>
            <person name="Young N.D."/>
            <person name="Scott J.B."/>
            <person name="Ades P.A."/>
            <person name="Gasser R.B."/>
            <person name="Taylor P.W.J."/>
        </authorList>
    </citation>
    <scope>NUCLEOTIDE SEQUENCE [LARGE SCALE GENOMIC DNA]</scope>
    <source>
        <strain evidence="1">BRIP57314</strain>
    </source>
</reference>
<dbReference type="Proteomes" id="UP000310108">
    <property type="component" value="Unassembled WGS sequence"/>
</dbReference>
<sequence length="142" mass="15392">MQMPRAAKQTPAYALISSSVPIPKLLNPTAQIFLLGPQPLQRCPELPALLDGPVDEEQIDIVRVSVPVPVIVGALRYVFSAPPSVRPILVVQNMSSRFTGAISLVLFGDPAHLRLIAVELRRVDVSLVHAKADPRHEGHCAL</sequence>
<dbReference type="AlphaFoldDB" id="A0A4U6XML6"/>
<name>A0A4U6XML6_9PEZI</name>
<gene>
    <name evidence="1" type="ORF">CTA1_8006</name>
</gene>